<dbReference type="HAMAP" id="MF_00978">
    <property type="entry name" value="Bifunct_BirA"/>
    <property type="match status" value="1"/>
</dbReference>
<dbReference type="Gene3D" id="1.10.10.10">
    <property type="entry name" value="Winged helix-like DNA-binding domain superfamily/Winged helix DNA-binding domain"/>
    <property type="match status" value="1"/>
</dbReference>
<dbReference type="InterPro" id="IPR013196">
    <property type="entry name" value="HTH_11"/>
</dbReference>
<keyword evidence="2" id="KW-0092">Biotin</keyword>
<dbReference type="InterPro" id="IPR036390">
    <property type="entry name" value="WH_DNA-bd_sf"/>
</dbReference>
<keyword evidence="1 2" id="KW-0436">Ligase</keyword>
<dbReference type="SUPFAM" id="SSF46785">
    <property type="entry name" value="Winged helix' DNA-binding domain"/>
    <property type="match status" value="1"/>
</dbReference>
<dbReference type="SUPFAM" id="SSF55681">
    <property type="entry name" value="Class II aaRS and biotin synthetases"/>
    <property type="match status" value="1"/>
</dbReference>
<feature type="domain" description="BPL/LPL catalytic" evidence="3">
    <location>
        <begin position="93"/>
        <end position="206"/>
    </location>
</feature>
<evidence type="ECO:0000256" key="1">
    <source>
        <dbReference type="ARBA" id="ARBA00022598"/>
    </source>
</evidence>
<protein>
    <recommendedName>
        <fullName evidence="2">Bifunctional ligase/repressor BirA</fullName>
    </recommendedName>
    <alternativeName>
        <fullName evidence="2">Biotin--[acetyl-CoA-carboxylase] ligase</fullName>
        <ecNumber evidence="2">6.3.4.15</ecNumber>
    </alternativeName>
    <alternativeName>
        <fullName evidence="2">Biotin--protein ligase</fullName>
    </alternativeName>
    <alternativeName>
        <fullName evidence="2">Biotin-[acetyl-CoA carboxylase] synthetase</fullName>
    </alternativeName>
</protein>
<dbReference type="CDD" id="cd16442">
    <property type="entry name" value="BPL"/>
    <property type="match status" value="1"/>
</dbReference>
<dbReference type="PANTHER" id="PTHR12835:SF5">
    <property type="entry name" value="BIOTIN--PROTEIN LIGASE"/>
    <property type="match status" value="1"/>
</dbReference>
<dbReference type="GO" id="GO:0005737">
    <property type="term" value="C:cytoplasm"/>
    <property type="evidence" value="ECO:0007669"/>
    <property type="project" value="TreeGrafter"/>
</dbReference>
<dbReference type="InterPro" id="IPR030855">
    <property type="entry name" value="Bifunct_BirA"/>
</dbReference>
<dbReference type="Pfam" id="PF08279">
    <property type="entry name" value="HTH_11"/>
    <property type="match status" value="1"/>
</dbReference>
<feature type="DNA-binding region" description="H-T-H motif" evidence="2">
    <location>
        <begin position="25"/>
        <end position="44"/>
    </location>
</feature>
<dbReference type="GO" id="GO:0016740">
    <property type="term" value="F:transferase activity"/>
    <property type="evidence" value="ECO:0007669"/>
    <property type="project" value="UniProtKB-ARBA"/>
</dbReference>
<comment type="caution">
    <text evidence="5">The sequence shown here is derived from an EMBL/GenBank/DDBJ whole genome shotgun (WGS) entry which is preliminary data.</text>
</comment>
<feature type="domain" description="Helix-turn-helix type 11" evidence="4">
    <location>
        <begin position="10"/>
        <end position="60"/>
    </location>
</feature>
<dbReference type="EMBL" id="JADINF010000007">
    <property type="protein sequence ID" value="MBO8423462.1"/>
    <property type="molecule type" value="Genomic_DNA"/>
</dbReference>
<dbReference type="Pfam" id="PF03099">
    <property type="entry name" value="BPL_LplA_LipB"/>
    <property type="match status" value="1"/>
</dbReference>
<feature type="binding site" evidence="2">
    <location>
        <position position="189"/>
    </location>
    <ligand>
        <name>biotin</name>
        <dbReference type="ChEBI" id="CHEBI:57586"/>
    </ligand>
</feature>
<reference evidence="5" key="1">
    <citation type="submission" date="2020-10" db="EMBL/GenBank/DDBJ databases">
        <authorList>
            <person name="Gilroy R."/>
        </authorList>
    </citation>
    <scope>NUCLEOTIDE SEQUENCE</scope>
    <source>
        <strain evidence="5">517</strain>
    </source>
</reference>
<evidence type="ECO:0000313" key="5">
    <source>
        <dbReference type="EMBL" id="MBO8423462.1"/>
    </source>
</evidence>
<name>A0A940ICT4_9FIRM</name>
<organism evidence="5 6">
    <name type="scientific">Candidatus Stercoripulliclostridium pullicola</name>
    <dbReference type="NCBI Taxonomy" id="2840953"/>
    <lineage>
        <taxon>Bacteria</taxon>
        <taxon>Bacillati</taxon>
        <taxon>Bacillota</taxon>
        <taxon>Clostridia</taxon>
        <taxon>Eubacteriales</taxon>
        <taxon>Candidatus Stercoripulliclostridium</taxon>
    </lineage>
</organism>
<dbReference type="NCBIfam" id="TIGR00121">
    <property type="entry name" value="birA_ligase"/>
    <property type="match status" value="1"/>
</dbReference>
<dbReference type="AlphaFoldDB" id="A0A940ICT4"/>
<dbReference type="Gene3D" id="3.30.930.10">
    <property type="entry name" value="Bira Bifunctional Protein, Domain 2"/>
    <property type="match status" value="1"/>
</dbReference>
<dbReference type="GO" id="GO:0006355">
    <property type="term" value="P:regulation of DNA-templated transcription"/>
    <property type="evidence" value="ECO:0007669"/>
    <property type="project" value="UniProtKB-UniRule"/>
</dbReference>
<keyword evidence="2" id="KW-0238">DNA-binding</keyword>
<keyword evidence="2" id="KW-0067">ATP-binding</keyword>
<feature type="binding site" evidence="2">
    <location>
        <begin position="96"/>
        <end position="98"/>
    </location>
    <ligand>
        <name>biotin</name>
        <dbReference type="ChEBI" id="CHEBI:57586"/>
    </ligand>
</feature>
<evidence type="ECO:0000259" key="3">
    <source>
        <dbReference type="Pfam" id="PF03099"/>
    </source>
</evidence>
<keyword evidence="2" id="KW-0804">Transcription</keyword>
<comment type="catalytic activity">
    <reaction evidence="2">
        <text>biotin + L-lysyl-[protein] + ATP = N(6)-biotinyl-L-lysyl-[protein] + AMP + diphosphate + H(+)</text>
        <dbReference type="Rhea" id="RHEA:11756"/>
        <dbReference type="Rhea" id="RHEA-COMP:9752"/>
        <dbReference type="Rhea" id="RHEA-COMP:10505"/>
        <dbReference type="ChEBI" id="CHEBI:15378"/>
        <dbReference type="ChEBI" id="CHEBI:29969"/>
        <dbReference type="ChEBI" id="CHEBI:30616"/>
        <dbReference type="ChEBI" id="CHEBI:33019"/>
        <dbReference type="ChEBI" id="CHEBI:57586"/>
        <dbReference type="ChEBI" id="CHEBI:83144"/>
        <dbReference type="ChEBI" id="CHEBI:456215"/>
        <dbReference type="EC" id="6.3.4.15"/>
    </reaction>
</comment>
<comment type="similarity">
    <text evidence="2">Belongs to the biotin--protein ligase family.</text>
</comment>
<evidence type="ECO:0000313" key="6">
    <source>
        <dbReference type="Proteomes" id="UP000727857"/>
    </source>
</evidence>
<keyword evidence="2" id="KW-0547">Nucleotide-binding</keyword>
<dbReference type="GO" id="GO:0004077">
    <property type="term" value="F:biotin--[biotin carboxyl-carrier protein] ligase activity"/>
    <property type="evidence" value="ECO:0007669"/>
    <property type="project" value="UniProtKB-UniRule"/>
</dbReference>
<dbReference type="EC" id="6.3.4.15" evidence="2"/>
<evidence type="ECO:0000256" key="2">
    <source>
        <dbReference type="HAMAP-Rule" id="MF_00978"/>
    </source>
</evidence>
<keyword evidence="2" id="KW-0805">Transcription regulation</keyword>
<reference evidence="5" key="2">
    <citation type="journal article" date="2021" name="PeerJ">
        <title>Extensive microbial diversity within the chicken gut microbiome revealed by metagenomics and culture.</title>
        <authorList>
            <person name="Gilroy R."/>
            <person name="Ravi A."/>
            <person name="Getino M."/>
            <person name="Pursley I."/>
            <person name="Horton D.L."/>
            <person name="Alikhan N.F."/>
            <person name="Baker D."/>
            <person name="Gharbi K."/>
            <person name="Hall N."/>
            <person name="Watson M."/>
            <person name="Adriaenssens E.M."/>
            <person name="Foster-Nyarko E."/>
            <person name="Jarju S."/>
            <person name="Secka A."/>
            <person name="Antonio M."/>
            <person name="Oren A."/>
            <person name="Chaudhuri R.R."/>
            <person name="La Ragione R."/>
            <person name="Hildebrand F."/>
            <person name="Pallen M.J."/>
        </authorList>
    </citation>
    <scope>NUCLEOTIDE SEQUENCE</scope>
    <source>
        <strain evidence="5">517</strain>
    </source>
</reference>
<dbReference type="InterPro" id="IPR045864">
    <property type="entry name" value="aa-tRNA-synth_II/BPL/LPL"/>
</dbReference>
<feature type="binding site" evidence="2">
    <location>
        <position position="120"/>
    </location>
    <ligand>
        <name>biotin</name>
        <dbReference type="ChEBI" id="CHEBI:57586"/>
    </ligand>
</feature>
<dbReference type="InterPro" id="IPR004143">
    <property type="entry name" value="BPL_LPL_catalytic"/>
</dbReference>
<feature type="binding site" evidence="2">
    <location>
        <begin position="124"/>
        <end position="126"/>
    </location>
    <ligand>
        <name>biotin</name>
        <dbReference type="ChEBI" id="CHEBI:57586"/>
    </ligand>
</feature>
<dbReference type="GO" id="GO:0003677">
    <property type="term" value="F:DNA binding"/>
    <property type="evidence" value="ECO:0007669"/>
    <property type="project" value="UniProtKB-UniRule"/>
</dbReference>
<dbReference type="GO" id="GO:0005524">
    <property type="term" value="F:ATP binding"/>
    <property type="evidence" value="ECO:0007669"/>
    <property type="project" value="UniProtKB-UniRule"/>
</dbReference>
<gene>
    <name evidence="2" type="primary">birA</name>
    <name evidence="5" type="ORF">IAB16_00350</name>
</gene>
<proteinExistence type="inferred from homology"/>
<keyword evidence="2" id="KW-0678">Repressor</keyword>
<dbReference type="PANTHER" id="PTHR12835">
    <property type="entry name" value="BIOTIN PROTEIN LIGASE"/>
    <property type="match status" value="1"/>
</dbReference>
<dbReference type="InterPro" id="IPR004408">
    <property type="entry name" value="Biotin_CoA_COase_ligase"/>
</dbReference>
<evidence type="ECO:0000259" key="4">
    <source>
        <dbReference type="Pfam" id="PF08279"/>
    </source>
</evidence>
<dbReference type="GO" id="GO:0009249">
    <property type="term" value="P:protein lipoylation"/>
    <property type="evidence" value="ECO:0007669"/>
    <property type="project" value="UniProtKB-ARBA"/>
</dbReference>
<comment type="function">
    <text evidence="2">Acts both as a biotin--[acetyl-CoA-carboxylase] ligase and a repressor.</text>
</comment>
<dbReference type="InterPro" id="IPR036388">
    <property type="entry name" value="WH-like_DNA-bd_sf"/>
</dbReference>
<accession>A0A940ICT4</accession>
<sequence length="324" mass="35026">MHEWDKTTDKVLEALESNRATPVSGAALAKEAGVSRNAVWKAVNALIARGYPVTSSRKGYTLSRESDVVSAQGIAKYLEKELADVCRIDVRKTVSSTNTVAKELASAGAPEWTVVVATEQTGGRGRQGRKFYSGAGTGVYVTLVVRPRDERAGFLTVIAALAATRAIEKIYASSPAIKWVNDVYVAGRKCVGILTEAVTDLESHGIEFAVVGTGFNLREPDGGYPEEIRDIAGTVGAEASDGANRVVACMLNEYYALYTTFDKKAIAEEYRARSFLIGRKVMVVRSSGEREAVVTGIDDECRLEVDYGGERDVLDSGEVRLLLR</sequence>
<dbReference type="Proteomes" id="UP000727857">
    <property type="component" value="Unassembled WGS sequence"/>
</dbReference>